<protein>
    <recommendedName>
        <fullName evidence="3">Carbohydrate kinase PfkB domain-containing protein</fullName>
    </recommendedName>
</protein>
<comment type="caution">
    <text evidence="1">The sequence shown here is derived from an EMBL/GenBank/DDBJ whole genome shotgun (WGS) entry which is preliminary data.</text>
</comment>
<dbReference type="RefSeq" id="WP_191051557.1">
    <property type="nucleotide sequence ID" value="NZ_JACXRZ010000007.1"/>
</dbReference>
<name>A0ABR8L353_9ACTN</name>
<dbReference type="SUPFAM" id="SSF53613">
    <property type="entry name" value="Ribokinase-like"/>
    <property type="match status" value="1"/>
</dbReference>
<accession>A0ABR8L353</accession>
<dbReference type="EMBL" id="JACXRZ010000007">
    <property type="protein sequence ID" value="MBD3143935.1"/>
    <property type="molecule type" value="Genomic_DNA"/>
</dbReference>
<dbReference type="Gene3D" id="3.40.1190.20">
    <property type="match status" value="1"/>
</dbReference>
<dbReference type="Proteomes" id="UP000653231">
    <property type="component" value="Unassembled WGS sequence"/>
</dbReference>
<organism evidence="1 2">
    <name type="scientific">Microbispora bryophytorum subsp. camponoti</name>
    <dbReference type="NCBI Taxonomy" id="1677852"/>
    <lineage>
        <taxon>Bacteria</taxon>
        <taxon>Bacillati</taxon>
        <taxon>Actinomycetota</taxon>
        <taxon>Actinomycetes</taxon>
        <taxon>Streptosporangiales</taxon>
        <taxon>Streptosporangiaceae</taxon>
        <taxon>Microbispora</taxon>
    </lineage>
</organism>
<gene>
    <name evidence="1" type="ORF">IEQ31_12175</name>
</gene>
<evidence type="ECO:0000313" key="2">
    <source>
        <dbReference type="Proteomes" id="UP000653231"/>
    </source>
</evidence>
<reference evidence="1 2" key="1">
    <citation type="submission" date="2020-09" db="EMBL/GenBank/DDBJ databases">
        <title>Actinomycete isolated from the Camponotus japonicus Mayr.</title>
        <authorList>
            <person name="Gong X."/>
        </authorList>
    </citation>
    <scope>NUCLEOTIDE SEQUENCE [LARGE SCALE GENOMIC DNA]</scope>
    <source>
        <strain evidence="1 2">2C-HV3</strain>
    </source>
</reference>
<evidence type="ECO:0000313" key="1">
    <source>
        <dbReference type="EMBL" id="MBD3143935.1"/>
    </source>
</evidence>
<proteinExistence type="predicted"/>
<sequence length="309" mass="33877">MIRGGKASRWVVLGALHFDVAATIDRDWFRSDEDDQTWTDVQAEIGGVAGNIARHLTDVHESVDFLAVVGGDPLGRLLLSSIGFALPGATVWPVVVSDAQSGIVNILHLTGGVAKTRLMIAPEHSAVDAVGYSDLRDRLTTLRSVAADLIVDGYILRNQLDHWLDVLQVLRDEGWRIHLELVPHSGWRGLEEQVLRRLVALCATVSASLGTLERVLRLHSESGLIIEQRASRFLEHAQASLPGSAARITGRFGELNAEYCVQYGGGLEPRLWRYDLELIDIVKGVQDKLFVMELTGNIALVEGVQVSLN</sequence>
<evidence type="ECO:0008006" key="3">
    <source>
        <dbReference type="Google" id="ProtNLM"/>
    </source>
</evidence>
<dbReference type="InterPro" id="IPR029056">
    <property type="entry name" value="Ribokinase-like"/>
</dbReference>
<keyword evidence="2" id="KW-1185">Reference proteome</keyword>